<keyword evidence="2" id="KW-1185">Reference proteome</keyword>
<sequence>MAKQTFVDFELPEAMLSDTNKIITEKFPSWLVHKKDNQVAAVRILWAGWLFLKYSEGLAGKYDGRFPYIDYIPYTAVDRPYAFQSVMLESEYIDAMERMSRLYPEVFEDKTKDNNYFLAVLGYACLRELYDNNIELHYDEELASKLSDSAEAQLDYAWLEDGTNKPFSIKIKQLSTSK</sequence>
<gene>
    <name evidence="1" type="ORF">EJK17_03185</name>
</gene>
<evidence type="ECO:0000313" key="1">
    <source>
        <dbReference type="EMBL" id="RVU71214.1"/>
    </source>
</evidence>
<dbReference type="Proteomes" id="UP000288291">
    <property type="component" value="Unassembled WGS sequence"/>
</dbReference>
<dbReference type="EMBL" id="RXIA01000006">
    <property type="protein sequence ID" value="RVU71214.1"/>
    <property type="molecule type" value="Genomic_DNA"/>
</dbReference>
<organism evidence="1 2">
    <name type="scientific">Lactobacillus xujianguonis</name>
    <dbReference type="NCBI Taxonomy" id="2495899"/>
    <lineage>
        <taxon>Bacteria</taxon>
        <taxon>Bacillati</taxon>
        <taxon>Bacillota</taxon>
        <taxon>Bacilli</taxon>
        <taxon>Lactobacillales</taxon>
        <taxon>Lactobacillaceae</taxon>
        <taxon>Lactobacillus</taxon>
    </lineage>
</organism>
<name>A0A437SWB8_9LACO</name>
<accession>A0A437SWB8</accession>
<dbReference type="AlphaFoldDB" id="A0A437SWB8"/>
<protein>
    <submittedName>
        <fullName evidence="1">Uncharacterized protein</fullName>
    </submittedName>
</protein>
<reference evidence="1 2" key="1">
    <citation type="submission" date="2018-12" db="EMBL/GenBank/DDBJ databases">
        <authorList>
            <person name="Meng J."/>
        </authorList>
    </citation>
    <scope>NUCLEOTIDE SEQUENCE [LARGE SCALE GENOMIC DNA]</scope>
    <source>
        <strain evidence="1 2">HT111-2</strain>
    </source>
</reference>
<comment type="caution">
    <text evidence="1">The sequence shown here is derived from an EMBL/GenBank/DDBJ whole genome shotgun (WGS) entry which is preliminary data.</text>
</comment>
<dbReference type="RefSeq" id="WP_127796178.1">
    <property type="nucleotide sequence ID" value="NZ_ML136875.1"/>
</dbReference>
<proteinExistence type="predicted"/>
<evidence type="ECO:0000313" key="2">
    <source>
        <dbReference type="Proteomes" id="UP000288291"/>
    </source>
</evidence>